<evidence type="ECO:0000313" key="1">
    <source>
        <dbReference type="EMBL" id="GBP55721.1"/>
    </source>
</evidence>
<dbReference type="EMBL" id="BGZK01000676">
    <property type="protein sequence ID" value="GBP55721.1"/>
    <property type="molecule type" value="Genomic_DNA"/>
</dbReference>
<evidence type="ECO:0000313" key="2">
    <source>
        <dbReference type="Proteomes" id="UP000299102"/>
    </source>
</evidence>
<dbReference type="AlphaFoldDB" id="A0A4C1WWJ9"/>
<protein>
    <submittedName>
        <fullName evidence="1">Uncharacterized protein</fullName>
    </submittedName>
</protein>
<dbReference type="Proteomes" id="UP000299102">
    <property type="component" value="Unassembled WGS sequence"/>
</dbReference>
<proteinExistence type="predicted"/>
<sequence length="91" mass="10352">MVIFLKQHSTIHLRTLRPRSPLPAAPAHARYGMAAVDVLIDGTIKLNITLEMEYLLANFGCWYFQDTCNFNVTVMRLVSNDTTQKSFCVEC</sequence>
<comment type="caution">
    <text evidence="1">The sequence shown here is derived from an EMBL/GenBank/DDBJ whole genome shotgun (WGS) entry which is preliminary data.</text>
</comment>
<keyword evidence="2" id="KW-1185">Reference proteome</keyword>
<organism evidence="1 2">
    <name type="scientific">Eumeta variegata</name>
    <name type="common">Bagworm moth</name>
    <name type="synonym">Eumeta japonica</name>
    <dbReference type="NCBI Taxonomy" id="151549"/>
    <lineage>
        <taxon>Eukaryota</taxon>
        <taxon>Metazoa</taxon>
        <taxon>Ecdysozoa</taxon>
        <taxon>Arthropoda</taxon>
        <taxon>Hexapoda</taxon>
        <taxon>Insecta</taxon>
        <taxon>Pterygota</taxon>
        <taxon>Neoptera</taxon>
        <taxon>Endopterygota</taxon>
        <taxon>Lepidoptera</taxon>
        <taxon>Glossata</taxon>
        <taxon>Ditrysia</taxon>
        <taxon>Tineoidea</taxon>
        <taxon>Psychidae</taxon>
        <taxon>Oiketicinae</taxon>
        <taxon>Eumeta</taxon>
    </lineage>
</organism>
<reference evidence="1 2" key="1">
    <citation type="journal article" date="2019" name="Commun. Biol.">
        <title>The bagworm genome reveals a unique fibroin gene that provides high tensile strength.</title>
        <authorList>
            <person name="Kono N."/>
            <person name="Nakamura H."/>
            <person name="Ohtoshi R."/>
            <person name="Tomita M."/>
            <person name="Numata K."/>
            <person name="Arakawa K."/>
        </authorList>
    </citation>
    <scope>NUCLEOTIDE SEQUENCE [LARGE SCALE GENOMIC DNA]</scope>
</reference>
<accession>A0A4C1WWJ9</accession>
<gene>
    <name evidence="1" type="ORF">EVAR_32973_1</name>
</gene>
<name>A0A4C1WWJ9_EUMVA</name>